<keyword evidence="5" id="KW-0175">Coiled coil</keyword>
<dbReference type="InterPro" id="IPR036271">
    <property type="entry name" value="Tet_transcr_reg_TetR-rel_C_sf"/>
</dbReference>
<evidence type="ECO:0000256" key="3">
    <source>
        <dbReference type="ARBA" id="ARBA00023163"/>
    </source>
</evidence>
<evidence type="ECO:0000256" key="2">
    <source>
        <dbReference type="ARBA" id="ARBA00023125"/>
    </source>
</evidence>
<dbReference type="Pfam" id="PF00440">
    <property type="entry name" value="TetR_N"/>
    <property type="match status" value="1"/>
</dbReference>
<dbReference type="GO" id="GO:0000976">
    <property type="term" value="F:transcription cis-regulatory region binding"/>
    <property type="evidence" value="ECO:0007669"/>
    <property type="project" value="TreeGrafter"/>
</dbReference>
<keyword evidence="2 4" id="KW-0238">DNA-binding</keyword>
<feature type="DNA-binding region" description="H-T-H motif" evidence="4">
    <location>
        <begin position="22"/>
        <end position="41"/>
    </location>
</feature>
<feature type="coiled-coil region" evidence="5">
    <location>
        <begin position="56"/>
        <end position="83"/>
    </location>
</feature>
<comment type="caution">
    <text evidence="7">The sequence shown here is derived from an EMBL/GenBank/DDBJ whole genome shotgun (WGS) entry which is preliminary data.</text>
</comment>
<protein>
    <submittedName>
        <fullName evidence="7">TetR family transcriptional regulator</fullName>
    </submittedName>
</protein>
<organism evidence="7 8">
    <name type="scientific">Amycolatopsis bartoniae</name>
    <dbReference type="NCBI Taxonomy" id="941986"/>
    <lineage>
        <taxon>Bacteria</taxon>
        <taxon>Bacillati</taxon>
        <taxon>Actinomycetota</taxon>
        <taxon>Actinomycetes</taxon>
        <taxon>Pseudonocardiales</taxon>
        <taxon>Pseudonocardiaceae</taxon>
        <taxon>Amycolatopsis</taxon>
    </lineage>
</organism>
<evidence type="ECO:0000259" key="6">
    <source>
        <dbReference type="PROSITE" id="PS50977"/>
    </source>
</evidence>
<dbReference type="PANTHER" id="PTHR30055">
    <property type="entry name" value="HTH-TYPE TRANSCRIPTIONAL REGULATOR RUTR"/>
    <property type="match status" value="1"/>
</dbReference>
<feature type="domain" description="HTH tetR-type" evidence="6">
    <location>
        <begin position="1"/>
        <end position="59"/>
    </location>
</feature>
<dbReference type="InterPro" id="IPR001647">
    <property type="entry name" value="HTH_TetR"/>
</dbReference>
<evidence type="ECO:0000256" key="5">
    <source>
        <dbReference type="SAM" id="Coils"/>
    </source>
</evidence>
<dbReference type="PANTHER" id="PTHR30055:SF234">
    <property type="entry name" value="HTH-TYPE TRANSCRIPTIONAL REGULATOR BETI"/>
    <property type="match status" value="1"/>
</dbReference>
<dbReference type="InterPro" id="IPR009057">
    <property type="entry name" value="Homeodomain-like_sf"/>
</dbReference>
<evidence type="ECO:0000256" key="4">
    <source>
        <dbReference type="PROSITE-ProRule" id="PRU00335"/>
    </source>
</evidence>
<dbReference type="InterPro" id="IPR049445">
    <property type="entry name" value="TetR_SbtR-like_C"/>
</dbReference>
<dbReference type="InterPro" id="IPR050109">
    <property type="entry name" value="HTH-type_TetR-like_transc_reg"/>
</dbReference>
<dbReference type="Pfam" id="PF21597">
    <property type="entry name" value="TetR_C_43"/>
    <property type="match status" value="1"/>
</dbReference>
<dbReference type="PRINTS" id="PR00455">
    <property type="entry name" value="HTHTETR"/>
</dbReference>
<keyword evidence="3" id="KW-0804">Transcription</keyword>
<proteinExistence type="predicted"/>
<keyword evidence="8" id="KW-1185">Reference proteome</keyword>
<dbReference type="SUPFAM" id="SSF46689">
    <property type="entry name" value="Homeodomain-like"/>
    <property type="match status" value="1"/>
</dbReference>
<reference evidence="7" key="2">
    <citation type="submission" date="2020-09" db="EMBL/GenBank/DDBJ databases">
        <authorList>
            <person name="Sun Q."/>
            <person name="Zhou Y."/>
        </authorList>
    </citation>
    <scope>NUCLEOTIDE SEQUENCE</scope>
    <source>
        <strain evidence="7">CGMCC 4.7679</strain>
    </source>
</reference>
<gene>
    <name evidence="7" type="ORF">GCM10017566_60570</name>
</gene>
<name>A0A8H9IYG4_9PSEU</name>
<evidence type="ECO:0000256" key="1">
    <source>
        <dbReference type="ARBA" id="ARBA00023015"/>
    </source>
</evidence>
<dbReference type="AlphaFoldDB" id="A0A8H9IYG4"/>
<evidence type="ECO:0000313" key="8">
    <source>
        <dbReference type="Proteomes" id="UP000658656"/>
    </source>
</evidence>
<keyword evidence="1" id="KW-0805">Transcription regulation</keyword>
<reference evidence="7" key="1">
    <citation type="journal article" date="2014" name="Int. J. Syst. Evol. Microbiol.">
        <title>Complete genome sequence of Corynebacterium casei LMG S-19264T (=DSM 44701T), isolated from a smear-ripened cheese.</title>
        <authorList>
            <consortium name="US DOE Joint Genome Institute (JGI-PGF)"/>
            <person name="Walter F."/>
            <person name="Albersmeier A."/>
            <person name="Kalinowski J."/>
            <person name="Ruckert C."/>
        </authorList>
    </citation>
    <scope>NUCLEOTIDE SEQUENCE</scope>
    <source>
        <strain evidence="7">CGMCC 4.7679</strain>
    </source>
</reference>
<dbReference type="SUPFAM" id="SSF48498">
    <property type="entry name" value="Tetracyclin repressor-like, C-terminal domain"/>
    <property type="match status" value="1"/>
</dbReference>
<sequence length="174" mass="18776">MREATLDSVAALIAQHGLSSITMSGIAEEAGIGRATLYKYFSDIDSVLVAWHAREMERSLEQLAAASKTADAADQRLEAVLEKYAMISFEHHRTELAALLHQGEHAVRASRELTDFLRDLLAEGALAGTLRDDVSPEELALFCVHSLAAAGVLTSKAAVRRLVRVTLSGLRPPG</sequence>
<evidence type="ECO:0000313" key="7">
    <source>
        <dbReference type="EMBL" id="GHF78181.1"/>
    </source>
</evidence>
<dbReference type="Proteomes" id="UP000658656">
    <property type="component" value="Unassembled WGS sequence"/>
</dbReference>
<accession>A0A8H9IYG4</accession>
<dbReference type="EMBL" id="BNAV01000012">
    <property type="protein sequence ID" value="GHF78181.1"/>
    <property type="molecule type" value="Genomic_DNA"/>
</dbReference>
<dbReference type="GO" id="GO:0003700">
    <property type="term" value="F:DNA-binding transcription factor activity"/>
    <property type="evidence" value="ECO:0007669"/>
    <property type="project" value="TreeGrafter"/>
</dbReference>
<dbReference type="Gene3D" id="1.10.357.10">
    <property type="entry name" value="Tetracycline Repressor, domain 2"/>
    <property type="match status" value="1"/>
</dbReference>
<dbReference type="PROSITE" id="PS50977">
    <property type="entry name" value="HTH_TETR_2"/>
    <property type="match status" value="1"/>
</dbReference>